<organism evidence="1 2">
    <name type="scientific">Caerostris extrusa</name>
    <name type="common">Bark spider</name>
    <name type="synonym">Caerostris bankana</name>
    <dbReference type="NCBI Taxonomy" id="172846"/>
    <lineage>
        <taxon>Eukaryota</taxon>
        <taxon>Metazoa</taxon>
        <taxon>Ecdysozoa</taxon>
        <taxon>Arthropoda</taxon>
        <taxon>Chelicerata</taxon>
        <taxon>Arachnida</taxon>
        <taxon>Araneae</taxon>
        <taxon>Araneomorphae</taxon>
        <taxon>Entelegynae</taxon>
        <taxon>Araneoidea</taxon>
        <taxon>Araneidae</taxon>
        <taxon>Caerostris</taxon>
    </lineage>
</organism>
<comment type="caution">
    <text evidence="1">The sequence shown here is derived from an EMBL/GenBank/DDBJ whole genome shotgun (WGS) entry which is preliminary data.</text>
</comment>
<accession>A0AAV4MIE0</accession>
<dbReference type="AlphaFoldDB" id="A0AAV4MIE0"/>
<name>A0AAV4MIE0_CAEEX</name>
<keyword evidence="2" id="KW-1185">Reference proteome</keyword>
<sequence length="108" mass="12415">MSPVPTAMPGRIHQRRRHNHQSAAAAALSLGVRAIFFALKIYDLPTTWLCLQTPGVLQQEEVRRFIITHSLCLYKKIRFEAKVGVWNGSFWAWSEEFGWFRISGKLVS</sequence>
<gene>
    <name evidence="1" type="ORF">CEXT_487201</name>
</gene>
<evidence type="ECO:0000313" key="2">
    <source>
        <dbReference type="Proteomes" id="UP001054945"/>
    </source>
</evidence>
<evidence type="ECO:0000313" key="1">
    <source>
        <dbReference type="EMBL" id="GIX71231.1"/>
    </source>
</evidence>
<dbReference type="EMBL" id="BPLR01002201">
    <property type="protein sequence ID" value="GIX71231.1"/>
    <property type="molecule type" value="Genomic_DNA"/>
</dbReference>
<proteinExistence type="predicted"/>
<dbReference type="Proteomes" id="UP001054945">
    <property type="component" value="Unassembled WGS sequence"/>
</dbReference>
<reference evidence="1 2" key="1">
    <citation type="submission" date="2021-06" db="EMBL/GenBank/DDBJ databases">
        <title>Caerostris extrusa draft genome.</title>
        <authorList>
            <person name="Kono N."/>
            <person name="Arakawa K."/>
        </authorList>
    </citation>
    <scope>NUCLEOTIDE SEQUENCE [LARGE SCALE GENOMIC DNA]</scope>
</reference>
<protein>
    <submittedName>
        <fullName evidence="1">Uncharacterized protein</fullName>
    </submittedName>
</protein>